<accession>A0ABQ8BME7</accession>
<dbReference type="PANTHER" id="PTHR46086">
    <property type="entry name" value="ALPHA/BETA-HYDROLASES SUPERFAMILY PROTEIN"/>
    <property type="match status" value="1"/>
</dbReference>
<proteinExistence type="predicted"/>
<dbReference type="Proteomes" id="UP000824890">
    <property type="component" value="Unassembled WGS sequence"/>
</dbReference>
<dbReference type="InterPro" id="IPR044819">
    <property type="entry name" value="OBL-like"/>
</dbReference>
<name>A0ABQ8BME7_BRANA</name>
<dbReference type="EMBL" id="JAGKQM010000010">
    <property type="protein sequence ID" value="KAH0905970.1"/>
    <property type="molecule type" value="Genomic_DNA"/>
</dbReference>
<sequence length="69" mass="7870">MQDGKLVKPEESSTTYTSFIGCSDRRVELDEEINVATIEYKSMLSIMASKIAYENKSFITSVVRNTWKV</sequence>
<gene>
    <name evidence="1" type="ORF">HID58_037797</name>
</gene>
<organism evidence="1 2">
    <name type="scientific">Brassica napus</name>
    <name type="common">Rape</name>
    <dbReference type="NCBI Taxonomy" id="3708"/>
    <lineage>
        <taxon>Eukaryota</taxon>
        <taxon>Viridiplantae</taxon>
        <taxon>Streptophyta</taxon>
        <taxon>Embryophyta</taxon>
        <taxon>Tracheophyta</taxon>
        <taxon>Spermatophyta</taxon>
        <taxon>Magnoliopsida</taxon>
        <taxon>eudicotyledons</taxon>
        <taxon>Gunneridae</taxon>
        <taxon>Pentapetalae</taxon>
        <taxon>rosids</taxon>
        <taxon>malvids</taxon>
        <taxon>Brassicales</taxon>
        <taxon>Brassicaceae</taxon>
        <taxon>Brassiceae</taxon>
        <taxon>Brassica</taxon>
    </lineage>
</organism>
<dbReference type="PROSITE" id="PS51257">
    <property type="entry name" value="PROKAR_LIPOPROTEIN"/>
    <property type="match status" value="1"/>
</dbReference>
<comment type="caution">
    <text evidence="1">The sequence shown here is derived from an EMBL/GenBank/DDBJ whole genome shotgun (WGS) entry which is preliminary data.</text>
</comment>
<evidence type="ECO:0000313" key="2">
    <source>
        <dbReference type="Proteomes" id="UP000824890"/>
    </source>
</evidence>
<dbReference type="PANTHER" id="PTHR46086:SF24">
    <property type="entry name" value="FUNGAL LIPASE-LIKE DOMAIN-CONTAINING PROTEIN"/>
    <property type="match status" value="1"/>
</dbReference>
<protein>
    <submittedName>
        <fullName evidence="1">Uncharacterized protein</fullName>
    </submittedName>
</protein>
<keyword evidence="2" id="KW-1185">Reference proteome</keyword>
<reference evidence="1 2" key="1">
    <citation type="submission" date="2021-05" db="EMBL/GenBank/DDBJ databases">
        <title>Genome Assembly of Synthetic Allotetraploid Brassica napus Reveals Homoeologous Exchanges between Subgenomes.</title>
        <authorList>
            <person name="Davis J.T."/>
        </authorList>
    </citation>
    <scope>NUCLEOTIDE SEQUENCE [LARGE SCALE GENOMIC DNA]</scope>
    <source>
        <strain evidence="2">cv. Da-Ae</strain>
        <tissue evidence="1">Seedling</tissue>
    </source>
</reference>
<evidence type="ECO:0000313" key="1">
    <source>
        <dbReference type="EMBL" id="KAH0905970.1"/>
    </source>
</evidence>